<keyword evidence="3" id="KW-1185">Reference proteome</keyword>
<evidence type="ECO:0000259" key="1">
    <source>
        <dbReference type="Pfam" id="PF12706"/>
    </source>
</evidence>
<dbReference type="EMBL" id="CP036426">
    <property type="protein sequence ID" value="QDV38027.1"/>
    <property type="molecule type" value="Genomic_DNA"/>
</dbReference>
<dbReference type="Gene3D" id="3.60.15.10">
    <property type="entry name" value="Ribonuclease Z/Hydroxyacylglutathione hydrolase-like"/>
    <property type="match status" value="1"/>
</dbReference>
<reference evidence="2 3" key="1">
    <citation type="submission" date="2019-02" db="EMBL/GenBank/DDBJ databases">
        <title>Deep-cultivation of Planctomycetes and their phenomic and genomic characterization uncovers novel biology.</title>
        <authorList>
            <person name="Wiegand S."/>
            <person name="Jogler M."/>
            <person name="Boedeker C."/>
            <person name="Pinto D."/>
            <person name="Vollmers J."/>
            <person name="Rivas-Marin E."/>
            <person name="Kohn T."/>
            <person name="Peeters S.H."/>
            <person name="Heuer A."/>
            <person name="Rast P."/>
            <person name="Oberbeckmann S."/>
            <person name="Bunk B."/>
            <person name="Jeske O."/>
            <person name="Meyerdierks A."/>
            <person name="Storesund J.E."/>
            <person name="Kallscheuer N."/>
            <person name="Luecker S."/>
            <person name="Lage O.M."/>
            <person name="Pohl T."/>
            <person name="Merkel B.J."/>
            <person name="Hornburger P."/>
            <person name="Mueller R.-W."/>
            <person name="Bruemmer F."/>
            <person name="Labrenz M."/>
            <person name="Spormann A.M."/>
            <person name="Op den Camp H."/>
            <person name="Overmann J."/>
            <person name="Amann R."/>
            <person name="Jetten M.S.M."/>
            <person name="Mascher T."/>
            <person name="Medema M.H."/>
            <person name="Devos D.P."/>
            <person name="Kaster A.-K."/>
            <person name="Ovreas L."/>
            <person name="Rohde M."/>
            <person name="Galperin M.Y."/>
            <person name="Jogler C."/>
        </authorList>
    </citation>
    <scope>NUCLEOTIDE SEQUENCE [LARGE SCALE GENOMIC DNA]</scope>
    <source>
        <strain evidence="2 3">ElP</strain>
    </source>
</reference>
<dbReference type="AlphaFoldDB" id="A0A518HB40"/>
<name>A0A518HB40_9BACT</name>
<dbReference type="SUPFAM" id="SSF56281">
    <property type="entry name" value="Metallo-hydrolase/oxidoreductase"/>
    <property type="match status" value="1"/>
</dbReference>
<dbReference type="InterPro" id="IPR050114">
    <property type="entry name" value="UPF0173_UPF0282_UlaG_hydrolase"/>
</dbReference>
<protein>
    <submittedName>
        <fullName evidence="2">Putative L-ascorbate-6-phosphate lactonase UlaG</fullName>
        <ecNumber evidence="2">3.1.1.-</ecNumber>
    </submittedName>
</protein>
<proteinExistence type="predicted"/>
<dbReference type="EC" id="3.1.1.-" evidence="2"/>
<dbReference type="GO" id="GO:0016787">
    <property type="term" value="F:hydrolase activity"/>
    <property type="evidence" value="ECO:0007669"/>
    <property type="project" value="UniProtKB-KW"/>
</dbReference>
<gene>
    <name evidence="2" type="primary">ulaG</name>
    <name evidence="2" type="ORF">ElP_59750</name>
</gene>
<feature type="domain" description="Metallo-beta-lactamase" evidence="1">
    <location>
        <begin position="48"/>
        <end position="245"/>
    </location>
</feature>
<organism evidence="2 3">
    <name type="scientific">Tautonia plasticadhaerens</name>
    <dbReference type="NCBI Taxonomy" id="2527974"/>
    <lineage>
        <taxon>Bacteria</taxon>
        <taxon>Pseudomonadati</taxon>
        <taxon>Planctomycetota</taxon>
        <taxon>Planctomycetia</taxon>
        <taxon>Isosphaerales</taxon>
        <taxon>Isosphaeraceae</taxon>
        <taxon>Tautonia</taxon>
    </lineage>
</organism>
<dbReference type="InterPro" id="IPR001279">
    <property type="entry name" value="Metallo-B-lactamas"/>
</dbReference>
<evidence type="ECO:0000313" key="3">
    <source>
        <dbReference type="Proteomes" id="UP000317835"/>
    </source>
</evidence>
<dbReference type="PANTHER" id="PTHR43546">
    <property type="entry name" value="UPF0173 METAL-DEPENDENT HYDROLASE MJ1163-RELATED"/>
    <property type="match status" value="1"/>
</dbReference>
<dbReference type="RefSeq" id="WP_231749303.1">
    <property type="nucleotide sequence ID" value="NZ_CP036426.1"/>
</dbReference>
<dbReference type="KEGG" id="tpla:ElP_59750"/>
<accession>A0A518HB40</accession>
<dbReference type="InterPro" id="IPR036866">
    <property type="entry name" value="RibonucZ/Hydroxyglut_hydro"/>
</dbReference>
<sequence length="284" mass="31102">MTELIQPSKKGAELAAEIRETTPEAGTIAVWWLGQSGFVYKSRSGTLVIDPYLSESLTAKYANTDKPHVRMTACPIRGNELSGVDLVLASHKHTDHLDGETLSPLLGANPNAELCVPEALIHHSEKLGLPSRRLVGLDDGWEHERAGFRVRALPSAHEALDKDTSGLCLYLGFVVEVDGVRFYHSGDSVVYDGLVENLGPGPFDAFFLPINGWDPRRRVAGNMSAEEAVGLANACRPRFLVPHHYDMFTFNTVPVSSFVEASRGLSAGIEPVVLRCGERWEIRT</sequence>
<dbReference type="Proteomes" id="UP000317835">
    <property type="component" value="Chromosome"/>
</dbReference>
<evidence type="ECO:0000313" key="2">
    <source>
        <dbReference type="EMBL" id="QDV38027.1"/>
    </source>
</evidence>
<dbReference type="Pfam" id="PF12706">
    <property type="entry name" value="Lactamase_B_2"/>
    <property type="match status" value="1"/>
</dbReference>
<keyword evidence="2" id="KW-0378">Hydrolase</keyword>